<feature type="domain" description="Ubiquitin-like" evidence="3">
    <location>
        <begin position="88"/>
        <end position="156"/>
    </location>
</feature>
<evidence type="ECO:0000259" key="4">
    <source>
        <dbReference type="PROSITE" id="PS51035"/>
    </source>
</evidence>
<dbReference type="GO" id="GO:0000774">
    <property type="term" value="F:adenyl-nucleotide exchange factor activity"/>
    <property type="evidence" value="ECO:0007669"/>
    <property type="project" value="TreeGrafter"/>
</dbReference>
<dbReference type="PROSITE" id="PS51035">
    <property type="entry name" value="BAG"/>
    <property type="match status" value="1"/>
</dbReference>
<dbReference type="InterPro" id="IPR036533">
    <property type="entry name" value="BAG_dom_sf"/>
</dbReference>
<dbReference type="InterPro" id="IPR000626">
    <property type="entry name" value="Ubiquitin-like_dom"/>
</dbReference>
<organism evidence="5 6">
    <name type="scientific">Ceratopteris richardii</name>
    <name type="common">Triangle waterfern</name>
    <dbReference type="NCBI Taxonomy" id="49495"/>
    <lineage>
        <taxon>Eukaryota</taxon>
        <taxon>Viridiplantae</taxon>
        <taxon>Streptophyta</taxon>
        <taxon>Embryophyta</taxon>
        <taxon>Tracheophyta</taxon>
        <taxon>Polypodiopsida</taxon>
        <taxon>Polypodiidae</taxon>
        <taxon>Polypodiales</taxon>
        <taxon>Pteridineae</taxon>
        <taxon>Pteridaceae</taxon>
        <taxon>Parkerioideae</taxon>
        <taxon>Ceratopteris</taxon>
    </lineage>
</organism>
<dbReference type="Pfam" id="PF00240">
    <property type="entry name" value="ubiquitin"/>
    <property type="match status" value="1"/>
</dbReference>
<proteinExistence type="predicted"/>
<dbReference type="InterPro" id="IPR029071">
    <property type="entry name" value="Ubiquitin-like_domsf"/>
</dbReference>
<feature type="compositionally biased region" description="Polar residues" evidence="2">
    <location>
        <begin position="22"/>
        <end position="34"/>
    </location>
</feature>
<sequence>MKPSMVFGKVFSRSRVKKKSSQKPPTNVNQRGACMSASTDSSSCYENFKENGAQIQPEVIDWELRPGGMLVQRRATVGKANPSLGPLIKVKVSYGACQHEVSIPSYATFGDMKWILASEVGLKPNEQRLLFQGKEKDDNDFLHISGVKDMAKVILIEDPASKEKKLKEIISNQAIKQACQAVAIVRVHVDNISIQISALDQLISSGRRVTDHEFSVLTELLMQQLLELDTIEAEGEAKVQRRIEVRRVQSLTEHLDELRFRCSNPICNTATMHSSNQGTVSFEMRSWLRSSASTKITTNWETF</sequence>
<dbReference type="GO" id="GO:0051087">
    <property type="term" value="F:protein-folding chaperone binding"/>
    <property type="evidence" value="ECO:0007669"/>
    <property type="project" value="InterPro"/>
</dbReference>
<reference evidence="5" key="1">
    <citation type="submission" date="2021-08" db="EMBL/GenBank/DDBJ databases">
        <title>WGS assembly of Ceratopteris richardii.</title>
        <authorList>
            <person name="Marchant D.B."/>
            <person name="Chen G."/>
            <person name="Jenkins J."/>
            <person name="Shu S."/>
            <person name="Leebens-Mack J."/>
            <person name="Grimwood J."/>
            <person name="Schmutz J."/>
            <person name="Soltis P."/>
            <person name="Soltis D."/>
            <person name="Chen Z.-H."/>
        </authorList>
    </citation>
    <scope>NUCLEOTIDE SEQUENCE</scope>
    <source>
        <strain evidence="5">Whitten #5841</strain>
        <tissue evidence="5">Leaf</tissue>
    </source>
</reference>
<dbReference type="Proteomes" id="UP000825935">
    <property type="component" value="Chromosome 33"/>
</dbReference>
<evidence type="ECO:0000313" key="6">
    <source>
        <dbReference type="Proteomes" id="UP000825935"/>
    </source>
</evidence>
<evidence type="ECO:0000256" key="2">
    <source>
        <dbReference type="SAM" id="MobiDB-lite"/>
    </source>
</evidence>
<feature type="domain" description="BAG" evidence="4">
    <location>
        <begin position="208"/>
        <end position="259"/>
    </location>
</feature>
<dbReference type="EMBL" id="CM035438">
    <property type="protein sequence ID" value="KAH7285695.1"/>
    <property type="molecule type" value="Genomic_DNA"/>
</dbReference>
<keyword evidence="1" id="KW-0143">Chaperone</keyword>
<dbReference type="InterPro" id="IPR003103">
    <property type="entry name" value="BAG_domain"/>
</dbReference>
<keyword evidence="6" id="KW-1185">Reference proteome</keyword>
<dbReference type="PANTHER" id="PTHR12329">
    <property type="entry name" value="BCL2-ASSOCIATED ATHANOGENE"/>
    <property type="match status" value="1"/>
</dbReference>
<dbReference type="GO" id="GO:0005737">
    <property type="term" value="C:cytoplasm"/>
    <property type="evidence" value="ECO:0007669"/>
    <property type="project" value="TreeGrafter"/>
</dbReference>
<dbReference type="GO" id="GO:0050821">
    <property type="term" value="P:protein stabilization"/>
    <property type="evidence" value="ECO:0007669"/>
    <property type="project" value="TreeGrafter"/>
</dbReference>
<dbReference type="OMA" id="KENEEHF"/>
<name>A0A8T2QQC4_CERRI</name>
<dbReference type="Gene3D" id="1.20.58.120">
    <property type="entry name" value="BAG domain"/>
    <property type="match status" value="1"/>
</dbReference>
<dbReference type="SUPFAM" id="SSF63491">
    <property type="entry name" value="BAG domain"/>
    <property type="match status" value="1"/>
</dbReference>
<dbReference type="Gene3D" id="3.10.20.90">
    <property type="entry name" value="Phosphatidylinositol 3-kinase Catalytic Subunit, Chain A, domain 1"/>
    <property type="match status" value="1"/>
</dbReference>
<dbReference type="PROSITE" id="PS50053">
    <property type="entry name" value="UBIQUITIN_2"/>
    <property type="match status" value="1"/>
</dbReference>
<accession>A0A8T2QQC4</accession>
<dbReference type="Pfam" id="PF02179">
    <property type="entry name" value="BAG"/>
    <property type="match status" value="1"/>
</dbReference>
<protein>
    <submittedName>
        <fullName evidence="5">Uncharacterized protein</fullName>
    </submittedName>
</protein>
<evidence type="ECO:0000313" key="5">
    <source>
        <dbReference type="EMBL" id="KAH7285695.1"/>
    </source>
</evidence>
<gene>
    <name evidence="5" type="ORF">KP509_33G041400</name>
</gene>
<evidence type="ECO:0000256" key="1">
    <source>
        <dbReference type="ARBA" id="ARBA00023186"/>
    </source>
</evidence>
<evidence type="ECO:0000259" key="3">
    <source>
        <dbReference type="PROSITE" id="PS50053"/>
    </source>
</evidence>
<feature type="region of interest" description="Disordered" evidence="2">
    <location>
        <begin position="15"/>
        <end position="34"/>
    </location>
</feature>
<dbReference type="SMART" id="SM00264">
    <property type="entry name" value="BAG"/>
    <property type="match status" value="1"/>
</dbReference>
<dbReference type="AlphaFoldDB" id="A0A8T2QQC4"/>
<dbReference type="SUPFAM" id="SSF54236">
    <property type="entry name" value="Ubiquitin-like"/>
    <property type="match status" value="1"/>
</dbReference>
<comment type="caution">
    <text evidence="5">The sequence shown here is derived from an EMBL/GenBank/DDBJ whole genome shotgun (WGS) entry which is preliminary data.</text>
</comment>
<dbReference type="PANTHER" id="PTHR12329:SF16">
    <property type="entry name" value="BAG FAMILY MOLECULAR CHAPERONE REGULATOR 1"/>
    <property type="match status" value="1"/>
</dbReference>
<dbReference type="OrthoDB" id="417450at2759"/>
<dbReference type="InterPro" id="IPR039773">
    <property type="entry name" value="BAG_chaperone_regulator"/>
</dbReference>